<dbReference type="NCBIfam" id="TIGR00435">
    <property type="entry name" value="cysS"/>
    <property type="match status" value="1"/>
</dbReference>
<evidence type="ECO:0000256" key="11">
    <source>
        <dbReference type="ARBA" id="ARBA00023146"/>
    </source>
</evidence>
<evidence type="ECO:0000256" key="8">
    <source>
        <dbReference type="ARBA" id="ARBA00022833"/>
    </source>
</evidence>
<dbReference type="InterPro" id="IPR009080">
    <property type="entry name" value="tRNAsynth_Ia_anticodon-bd"/>
</dbReference>
<comment type="subunit">
    <text evidence="3 13">Monomer.</text>
</comment>
<evidence type="ECO:0000259" key="14">
    <source>
        <dbReference type="SMART" id="SM00840"/>
    </source>
</evidence>
<dbReference type="GO" id="GO:0004817">
    <property type="term" value="F:cysteine-tRNA ligase activity"/>
    <property type="evidence" value="ECO:0007669"/>
    <property type="project" value="UniProtKB-UniRule"/>
</dbReference>
<keyword evidence="8 13" id="KW-0862">Zinc</keyword>
<evidence type="ECO:0000256" key="7">
    <source>
        <dbReference type="ARBA" id="ARBA00022741"/>
    </source>
</evidence>
<sequence length="485" mass="54957">MQDIKVTNTLTGKKEPLKTVEEGHVKIYACGVTVYDHCHIGHAMQAIYFDMIRNYLQFAGYRVTYVRNYTDVDDKIIKKARELGIPPLELSESIIDSSSKDMAAIGVLPADFEPKVSDCIDDIVAMIETLIEKGFAYATSEGDVYYRVHKKGDYGKLSNRKVDDMRSNTRDLVQGDKEDSLDFALWKHDETEGASWPSPWGLGRPGWHIECSAMSKKFLGDTFDIHGGGRDLVFPHHENEIAQSEAANGSSYCHHWMHSGLLTIDKQKMSKSLGNHILIGDFVKRYPGEVLRLAYLQNHYTSNVDFTESVFNNCLKRLLYYYETLEELDLLGKKVADKGDYLEGHNPTGLINDFHKEMSNDFSSVCALRDLHQAIKKARELKNAKKSPAKAFTAKVYADVFRTLFGVFGLLKEQPQEFIEGLKAKILPQLNLSEDEITQAIARRKEARANKDFSLSDQIRDEMLAKGIEFMDTPEGTKWTIKLGD</sequence>
<dbReference type="EC" id="6.1.1.16" evidence="13"/>
<evidence type="ECO:0000313" key="15">
    <source>
        <dbReference type="EMBL" id="SME94444.1"/>
    </source>
</evidence>
<comment type="similarity">
    <text evidence="2 13">Belongs to the class-I aminoacyl-tRNA synthetase family.</text>
</comment>
<dbReference type="SUPFAM" id="SSF52374">
    <property type="entry name" value="Nucleotidylyl transferase"/>
    <property type="match status" value="1"/>
</dbReference>
<keyword evidence="5 13" id="KW-0436">Ligase</keyword>
<feature type="binding site" evidence="13">
    <location>
        <position position="271"/>
    </location>
    <ligand>
        <name>ATP</name>
        <dbReference type="ChEBI" id="CHEBI:30616"/>
    </ligand>
</feature>
<evidence type="ECO:0000256" key="6">
    <source>
        <dbReference type="ARBA" id="ARBA00022723"/>
    </source>
</evidence>
<evidence type="ECO:0000256" key="2">
    <source>
        <dbReference type="ARBA" id="ARBA00005594"/>
    </source>
</evidence>
<accession>A0A1Y6B8S3</accession>
<dbReference type="RefSeq" id="WP_200820653.1">
    <property type="nucleotide sequence ID" value="NZ_FWZT01000002.1"/>
</dbReference>
<dbReference type="InterPro" id="IPR015803">
    <property type="entry name" value="Cys-tRNA-ligase"/>
</dbReference>
<keyword evidence="4 13" id="KW-0963">Cytoplasm</keyword>
<dbReference type="InterPro" id="IPR024909">
    <property type="entry name" value="Cys-tRNA/MSH_ligase"/>
</dbReference>
<feature type="short sequence motif" description="'KMSKS' region" evidence="13">
    <location>
        <begin position="268"/>
        <end position="272"/>
    </location>
</feature>
<evidence type="ECO:0000256" key="10">
    <source>
        <dbReference type="ARBA" id="ARBA00022917"/>
    </source>
</evidence>
<comment type="cofactor">
    <cofactor evidence="13">
        <name>Zn(2+)</name>
        <dbReference type="ChEBI" id="CHEBI:29105"/>
    </cofactor>
    <text evidence="13">Binds 1 zinc ion per subunit.</text>
</comment>
<dbReference type="FunFam" id="3.40.50.620:FF:000130">
    <property type="entry name" value="Cysteine--tRNA ligase"/>
    <property type="match status" value="1"/>
</dbReference>
<name>A0A1Y6B8S3_9BACT</name>
<reference evidence="16" key="1">
    <citation type="submission" date="2017-04" db="EMBL/GenBank/DDBJ databases">
        <authorList>
            <person name="Varghese N."/>
            <person name="Submissions S."/>
        </authorList>
    </citation>
    <scope>NUCLEOTIDE SEQUENCE [LARGE SCALE GENOMIC DNA]</scope>
    <source>
        <strain evidence="16">RKEM611</strain>
    </source>
</reference>
<dbReference type="Gene3D" id="3.40.50.620">
    <property type="entry name" value="HUPs"/>
    <property type="match status" value="1"/>
</dbReference>
<dbReference type="STRING" id="1513793.SAMN06296036_102118"/>
<gene>
    <name evidence="13" type="primary">cysS</name>
    <name evidence="15" type="ORF">SAMN06296036_102118</name>
</gene>
<evidence type="ECO:0000313" key="16">
    <source>
        <dbReference type="Proteomes" id="UP000192907"/>
    </source>
</evidence>
<dbReference type="PANTHER" id="PTHR10890">
    <property type="entry name" value="CYSTEINYL-TRNA SYNTHETASE"/>
    <property type="match status" value="1"/>
</dbReference>
<evidence type="ECO:0000256" key="12">
    <source>
        <dbReference type="ARBA" id="ARBA00047398"/>
    </source>
</evidence>
<dbReference type="AlphaFoldDB" id="A0A1Y6B8S3"/>
<dbReference type="Gene3D" id="1.20.120.1910">
    <property type="entry name" value="Cysteine-tRNA ligase, C-terminal anti-codon recognition domain"/>
    <property type="match status" value="1"/>
</dbReference>
<evidence type="ECO:0000256" key="9">
    <source>
        <dbReference type="ARBA" id="ARBA00022840"/>
    </source>
</evidence>
<dbReference type="Pfam" id="PF01406">
    <property type="entry name" value="tRNA-synt_1e"/>
    <property type="match status" value="1"/>
</dbReference>
<feature type="binding site" evidence="13">
    <location>
        <position position="30"/>
    </location>
    <ligand>
        <name>Zn(2+)</name>
        <dbReference type="ChEBI" id="CHEBI:29105"/>
    </ligand>
</feature>
<dbReference type="InterPro" id="IPR032678">
    <property type="entry name" value="tRNA-synt_1_cat_dom"/>
</dbReference>
<feature type="short sequence motif" description="'HIGH' region" evidence="13">
    <location>
        <begin position="32"/>
        <end position="42"/>
    </location>
</feature>
<dbReference type="GO" id="GO:0008270">
    <property type="term" value="F:zinc ion binding"/>
    <property type="evidence" value="ECO:0007669"/>
    <property type="project" value="UniProtKB-UniRule"/>
</dbReference>
<dbReference type="CDD" id="cd00672">
    <property type="entry name" value="CysRS_core"/>
    <property type="match status" value="1"/>
</dbReference>
<dbReference type="InterPro" id="IPR015273">
    <property type="entry name" value="Cys-tRNA-synt_Ia_DALR"/>
</dbReference>
<protein>
    <recommendedName>
        <fullName evidence="13">Cysteine--tRNA ligase</fullName>
        <ecNumber evidence="13">6.1.1.16</ecNumber>
    </recommendedName>
    <alternativeName>
        <fullName evidence="13">Cysteinyl-tRNA synthetase</fullName>
        <shortName evidence="13">CysRS</shortName>
    </alternativeName>
</protein>
<evidence type="ECO:0000256" key="1">
    <source>
        <dbReference type="ARBA" id="ARBA00004496"/>
    </source>
</evidence>
<dbReference type="GO" id="GO:0006423">
    <property type="term" value="P:cysteinyl-tRNA aminoacylation"/>
    <property type="evidence" value="ECO:0007669"/>
    <property type="project" value="UniProtKB-UniRule"/>
</dbReference>
<keyword evidence="9 13" id="KW-0067">ATP-binding</keyword>
<proteinExistence type="inferred from homology"/>
<evidence type="ECO:0000256" key="13">
    <source>
        <dbReference type="HAMAP-Rule" id="MF_00041"/>
    </source>
</evidence>
<keyword evidence="16" id="KW-1185">Reference proteome</keyword>
<dbReference type="Proteomes" id="UP000192907">
    <property type="component" value="Unassembled WGS sequence"/>
</dbReference>
<feature type="binding site" evidence="13">
    <location>
        <position position="211"/>
    </location>
    <ligand>
        <name>Zn(2+)</name>
        <dbReference type="ChEBI" id="CHEBI:29105"/>
    </ligand>
</feature>
<dbReference type="EMBL" id="FWZT01000002">
    <property type="protein sequence ID" value="SME94444.1"/>
    <property type="molecule type" value="Genomic_DNA"/>
</dbReference>
<dbReference type="PANTHER" id="PTHR10890:SF3">
    <property type="entry name" value="CYSTEINE--TRNA LIGASE, CYTOPLASMIC"/>
    <property type="match status" value="1"/>
</dbReference>
<keyword evidence="10 13" id="KW-0648">Protein biosynthesis</keyword>
<comment type="catalytic activity">
    <reaction evidence="12 13">
        <text>tRNA(Cys) + L-cysteine + ATP = L-cysteinyl-tRNA(Cys) + AMP + diphosphate</text>
        <dbReference type="Rhea" id="RHEA:17773"/>
        <dbReference type="Rhea" id="RHEA-COMP:9661"/>
        <dbReference type="Rhea" id="RHEA-COMP:9679"/>
        <dbReference type="ChEBI" id="CHEBI:30616"/>
        <dbReference type="ChEBI" id="CHEBI:33019"/>
        <dbReference type="ChEBI" id="CHEBI:35235"/>
        <dbReference type="ChEBI" id="CHEBI:78442"/>
        <dbReference type="ChEBI" id="CHEBI:78517"/>
        <dbReference type="ChEBI" id="CHEBI:456215"/>
        <dbReference type="EC" id="6.1.1.16"/>
    </reaction>
</comment>
<organism evidence="15 16">
    <name type="scientific">Pseudobacteriovorax antillogorgiicola</name>
    <dbReference type="NCBI Taxonomy" id="1513793"/>
    <lineage>
        <taxon>Bacteria</taxon>
        <taxon>Pseudomonadati</taxon>
        <taxon>Bdellovibrionota</taxon>
        <taxon>Oligoflexia</taxon>
        <taxon>Oligoflexales</taxon>
        <taxon>Pseudobacteriovoracaceae</taxon>
        <taxon>Pseudobacteriovorax</taxon>
    </lineage>
</organism>
<evidence type="ECO:0000256" key="3">
    <source>
        <dbReference type="ARBA" id="ARBA00011245"/>
    </source>
</evidence>
<dbReference type="GO" id="GO:0005829">
    <property type="term" value="C:cytosol"/>
    <property type="evidence" value="ECO:0007669"/>
    <property type="project" value="TreeGrafter"/>
</dbReference>
<dbReference type="SMART" id="SM00840">
    <property type="entry name" value="DALR_2"/>
    <property type="match status" value="1"/>
</dbReference>
<keyword evidence="6 13" id="KW-0479">Metal-binding</keyword>
<keyword evidence="11 13" id="KW-0030">Aminoacyl-tRNA synthetase</keyword>
<feature type="domain" description="Cysteinyl-tRNA synthetase class Ia DALR" evidence="14">
    <location>
        <begin position="353"/>
        <end position="419"/>
    </location>
</feature>
<dbReference type="HAMAP" id="MF_00041">
    <property type="entry name" value="Cys_tRNA_synth"/>
    <property type="match status" value="1"/>
</dbReference>
<feature type="binding site" evidence="13">
    <location>
        <position position="240"/>
    </location>
    <ligand>
        <name>Zn(2+)</name>
        <dbReference type="ChEBI" id="CHEBI:29105"/>
    </ligand>
</feature>
<evidence type="ECO:0000256" key="5">
    <source>
        <dbReference type="ARBA" id="ARBA00022598"/>
    </source>
</evidence>
<dbReference type="InterPro" id="IPR014729">
    <property type="entry name" value="Rossmann-like_a/b/a_fold"/>
</dbReference>
<comment type="subcellular location">
    <subcellularLocation>
        <location evidence="1 13">Cytoplasm</location>
    </subcellularLocation>
</comment>
<dbReference type="PRINTS" id="PR00983">
    <property type="entry name" value="TRNASYNTHCYS"/>
</dbReference>
<dbReference type="GO" id="GO:0005524">
    <property type="term" value="F:ATP binding"/>
    <property type="evidence" value="ECO:0007669"/>
    <property type="project" value="UniProtKB-UniRule"/>
</dbReference>
<evidence type="ECO:0000256" key="4">
    <source>
        <dbReference type="ARBA" id="ARBA00022490"/>
    </source>
</evidence>
<keyword evidence="7 13" id="KW-0547">Nucleotide-binding</keyword>
<dbReference type="SUPFAM" id="SSF47323">
    <property type="entry name" value="Anticodon-binding domain of a subclass of class I aminoacyl-tRNA synthetases"/>
    <property type="match status" value="1"/>
</dbReference>
<feature type="binding site" evidence="13">
    <location>
        <position position="236"/>
    </location>
    <ligand>
        <name>Zn(2+)</name>
        <dbReference type="ChEBI" id="CHEBI:29105"/>
    </ligand>
</feature>